<dbReference type="Pfam" id="PF00430">
    <property type="entry name" value="ATP-synt_B"/>
    <property type="match status" value="1"/>
</dbReference>
<dbReference type="SUPFAM" id="SSF81573">
    <property type="entry name" value="F1F0 ATP synthase subunit B, membrane domain"/>
    <property type="match status" value="1"/>
</dbReference>
<dbReference type="InterPro" id="IPR028987">
    <property type="entry name" value="ATP_synth_B-like_membr_sf"/>
</dbReference>
<evidence type="ECO:0000256" key="1">
    <source>
        <dbReference type="ARBA" id="ARBA00004162"/>
    </source>
</evidence>
<comment type="caution">
    <text evidence="17">The sequence shown here is derived from an EMBL/GenBank/DDBJ whole genome shotgun (WGS) entry which is preliminary data.</text>
</comment>
<evidence type="ECO:0000256" key="8">
    <source>
        <dbReference type="ARBA" id="ARBA00022989"/>
    </source>
</evidence>
<evidence type="ECO:0000256" key="14">
    <source>
        <dbReference type="HAMAP-Rule" id="MF_01398"/>
    </source>
</evidence>
<dbReference type="InterPro" id="IPR002146">
    <property type="entry name" value="ATP_synth_b/b'su_bac/chlpt"/>
</dbReference>
<evidence type="ECO:0000256" key="11">
    <source>
        <dbReference type="ARBA" id="ARBA00023310"/>
    </source>
</evidence>
<keyword evidence="3 14" id="KW-0813">Transport</keyword>
<evidence type="ECO:0000256" key="9">
    <source>
        <dbReference type="ARBA" id="ARBA00023065"/>
    </source>
</evidence>
<evidence type="ECO:0000313" key="17">
    <source>
        <dbReference type="EMBL" id="MBD1320815.1"/>
    </source>
</evidence>
<sequence length="157" mass="16889">MNLAAENFLLPNGTFFVCLLIFVIVFLVIRTMVVPPILKVLDDRDAMIAKTAEDNRAAAASYEDADTEYRAALKDARGDATGIRDEARAKGNEQLAEAKRRATEEADAVLADTTRQLKAEGDQAASTARDDVDALSSTLASRVLGVDVSAKSTEKVN</sequence>
<organism evidence="17 18">
    <name type="scientific">Gordonia hankookensis</name>
    <dbReference type="NCBI Taxonomy" id="589403"/>
    <lineage>
        <taxon>Bacteria</taxon>
        <taxon>Bacillati</taxon>
        <taxon>Actinomycetota</taxon>
        <taxon>Actinomycetes</taxon>
        <taxon>Mycobacteriales</taxon>
        <taxon>Gordoniaceae</taxon>
        <taxon>Gordonia</taxon>
    </lineage>
</organism>
<gene>
    <name evidence="14" type="primary">atpF</name>
    <name evidence="17" type="ORF">IDF66_14615</name>
</gene>
<evidence type="ECO:0000256" key="2">
    <source>
        <dbReference type="ARBA" id="ARBA00005513"/>
    </source>
</evidence>
<evidence type="ECO:0000256" key="10">
    <source>
        <dbReference type="ARBA" id="ARBA00023136"/>
    </source>
</evidence>
<comment type="similarity">
    <text evidence="2 14 15">Belongs to the ATPase B chain family.</text>
</comment>
<proteinExistence type="inferred from homology"/>
<dbReference type="EMBL" id="JACWMS010000003">
    <property type="protein sequence ID" value="MBD1320815.1"/>
    <property type="molecule type" value="Genomic_DNA"/>
</dbReference>
<keyword evidence="10 14" id="KW-0472">Membrane</keyword>
<comment type="function">
    <text evidence="14">Component of the F(0) channel, it forms part of the peripheral stalk, linking F(1) to F(0).</text>
</comment>
<keyword evidence="9 14" id="KW-0406">Ion transport</keyword>
<evidence type="ECO:0000256" key="4">
    <source>
        <dbReference type="ARBA" id="ARBA00022475"/>
    </source>
</evidence>
<dbReference type="HAMAP" id="MF_01398">
    <property type="entry name" value="ATP_synth_b_bprime"/>
    <property type="match status" value="1"/>
</dbReference>
<dbReference type="InterPro" id="IPR050059">
    <property type="entry name" value="ATP_synthase_B_chain"/>
</dbReference>
<name>A0ABR7WDF5_9ACTN</name>
<dbReference type="InterPro" id="IPR005864">
    <property type="entry name" value="ATP_synth_F0_bsu_bac"/>
</dbReference>
<dbReference type="Proteomes" id="UP000602395">
    <property type="component" value="Unassembled WGS sequence"/>
</dbReference>
<feature type="transmembrane region" description="Helical" evidence="14">
    <location>
        <begin position="12"/>
        <end position="29"/>
    </location>
</feature>
<protein>
    <recommendedName>
        <fullName evidence="14">ATP synthase subunit b</fullName>
    </recommendedName>
    <alternativeName>
        <fullName evidence="14">ATP synthase F(0) sector subunit b</fullName>
    </alternativeName>
    <alternativeName>
        <fullName evidence="14">ATPase subunit I</fullName>
    </alternativeName>
    <alternativeName>
        <fullName evidence="14">F-type ATPase subunit b</fullName>
        <shortName evidence="14">F-ATPase subunit b</shortName>
    </alternativeName>
</protein>
<accession>A0ABR7WDF5</accession>
<evidence type="ECO:0000256" key="3">
    <source>
        <dbReference type="ARBA" id="ARBA00022448"/>
    </source>
</evidence>
<evidence type="ECO:0000313" key="18">
    <source>
        <dbReference type="Proteomes" id="UP000602395"/>
    </source>
</evidence>
<dbReference type="RefSeq" id="WP_164308547.1">
    <property type="nucleotide sequence ID" value="NZ_BAABAD010000001.1"/>
</dbReference>
<evidence type="ECO:0000256" key="7">
    <source>
        <dbReference type="ARBA" id="ARBA00022781"/>
    </source>
</evidence>
<reference evidence="17 18" key="1">
    <citation type="submission" date="2020-09" db="EMBL/GenBank/DDBJ databases">
        <title>Novel species in genus Gordonia.</title>
        <authorList>
            <person name="Zhang G."/>
        </authorList>
    </citation>
    <scope>NUCLEOTIDE SEQUENCE [LARGE SCALE GENOMIC DNA]</scope>
    <source>
        <strain evidence="17 18">ON-33</strain>
    </source>
</reference>
<evidence type="ECO:0000256" key="12">
    <source>
        <dbReference type="ARBA" id="ARBA00025198"/>
    </source>
</evidence>
<keyword evidence="7 14" id="KW-0375">Hydrogen ion transport</keyword>
<dbReference type="PANTHER" id="PTHR33445">
    <property type="entry name" value="ATP SYNTHASE SUBUNIT B', CHLOROPLASTIC"/>
    <property type="match status" value="1"/>
</dbReference>
<keyword evidence="8 14" id="KW-1133">Transmembrane helix</keyword>
<keyword evidence="18" id="KW-1185">Reference proteome</keyword>
<dbReference type="CDD" id="cd06503">
    <property type="entry name" value="ATP-synt_Fo_b"/>
    <property type="match status" value="1"/>
</dbReference>
<comment type="subunit">
    <text evidence="13 14">F-type ATPases have 2 components, F(1) - the catalytic core - and F(0) - the membrane proton channel. F(1) has five subunits: alpha(3), beta(3), gamma(1), delta(1), epsilon(1). F(0) has three main subunits: a(1), b(2) and c(10-14). The alpha and beta chains form an alternating ring which encloses part of the gamma chain. F(1) is attached to F(0) by a central stalk formed by the gamma and epsilon chains, while a peripheral stalk is formed by the delta and b chains.</text>
</comment>
<evidence type="ECO:0000256" key="13">
    <source>
        <dbReference type="ARBA" id="ARBA00025830"/>
    </source>
</evidence>
<dbReference type="NCBIfam" id="NF004412">
    <property type="entry name" value="PRK05759.1-3"/>
    <property type="match status" value="1"/>
</dbReference>
<dbReference type="NCBIfam" id="TIGR01144">
    <property type="entry name" value="ATP_synt_b"/>
    <property type="match status" value="1"/>
</dbReference>
<dbReference type="PANTHER" id="PTHR33445:SF1">
    <property type="entry name" value="ATP SYNTHASE SUBUNIT B"/>
    <property type="match status" value="1"/>
</dbReference>
<keyword evidence="4 14" id="KW-1003">Cell membrane</keyword>
<evidence type="ECO:0000256" key="6">
    <source>
        <dbReference type="ARBA" id="ARBA00022692"/>
    </source>
</evidence>
<keyword evidence="5 14" id="KW-0138">CF(0)</keyword>
<evidence type="ECO:0000256" key="15">
    <source>
        <dbReference type="RuleBase" id="RU003848"/>
    </source>
</evidence>
<keyword evidence="6 14" id="KW-0812">Transmembrane</keyword>
<evidence type="ECO:0000256" key="16">
    <source>
        <dbReference type="SAM" id="MobiDB-lite"/>
    </source>
</evidence>
<keyword evidence="11 14" id="KW-0066">ATP synthesis</keyword>
<comment type="subcellular location">
    <subcellularLocation>
        <location evidence="1 14">Cell membrane</location>
        <topology evidence="1 14">Single-pass membrane protein</topology>
    </subcellularLocation>
</comment>
<feature type="region of interest" description="Disordered" evidence="16">
    <location>
        <begin position="83"/>
        <end position="104"/>
    </location>
</feature>
<evidence type="ECO:0000256" key="5">
    <source>
        <dbReference type="ARBA" id="ARBA00022547"/>
    </source>
</evidence>
<comment type="function">
    <text evidence="12 14">F(1)F(0) ATP synthase produces ATP from ADP in the presence of a proton or sodium gradient. F-type ATPases consist of two structural domains, F(1) containing the extramembraneous catalytic core and F(0) containing the membrane proton channel, linked together by a central stalk and a peripheral stalk. During catalysis, ATP synthesis in the catalytic domain of F(1) is coupled via a rotary mechanism of the central stalk subunits to proton translocation.</text>
</comment>